<dbReference type="PROSITE" id="PS00227">
    <property type="entry name" value="TUBULIN"/>
    <property type="match status" value="1"/>
</dbReference>
<dbReference type="GO" id="GO:0005816">
    <property type="term" value="C:spindle pole body"/>
    <property type="evidence" value="ECO:0007669"/>
    <property type="project" value="UniProtKB-SubCell"/>
</dbReference>
<dbReference type="GO" id="GO:0005874">
    <property type="term" value="C:microtubule"/>
    <property type="evidence" value="ECO:0007669"/>
    <property type="project" value="UniProtKB-KW"/>
</dbReference>
<dbReference type="SMART" id="SM00864">
    <property type="entry name" value="Tubulin"/>
    <property type="match status" value="1"/>
</dbReference>
<dbReference type="CDD" id="cd02188">
    <property type="entry name" value="gamma_tubulin"/>
    <property type="match status" value="1"/>
</dbReference>
<dbReference type="SUPFAM" id="SSF52490">
    <property type="entry name" value="Tubulin nucleotide-binding domain-like"/>
    <property type="match status" value="1"/>
</dbReference>
<dbReference type="GO" id="GO:0007020">
    <property type="term" value="P:microtubule nucleation"/>
    <property type="evidence" value="ECO:0007669"/>
    <property type="project" value="InterPro"/>
</dbReference>
<evidence type="ECO:0000313" key="13">
    <source>
        <dbReference type="Proteomes" id="UP000799440"/>
    </source>
</evidence>
<dbReference type="FunFam" id="3.40.50.1440:FF:000012">
    <property type="entry name" value="Tubulin gamma chain"/>
    <property type="match status" value="1"/>
</dbReference>
<dbReference type="InterPro" id="IPR003008">
    <property type="entry name" value="Tubulin_FtsZ_GTPase"/>
</dbReference>
<dbReference type="Gene3D" id="1.10.287.600">
    <property type="entry name" value="Helix hairpin bin"/>
    <property type="match status" value="1"/>
</dbReference>
<dbReference type="SUPFAM" id="SSF51695">
    <property type="entry name" value="PLC-like phosphodiesterases"/>
    <property type="match status" value="1"/>
</dbReference>
<dbReference type="GO" id="GO:0008081">
    <property type="term" value="F:phosphoric diester hydrolase activity"/>
    <property type="evidence" value="ECO:0007669"/>
    <property type="project" value="InterPro"/>
</dbReference>
<dbReference type="PRINTS" id="PR01164">
    <property type="entry name" value="GAMMATUBULIN"/>
</dbReference>
<dbReference type="FunFam" id="3.30.1330.20:FF:000003">
    <property type="entry name" value="Tubulin gamma chain"/>
    <property type="match status" value="1"/>
</dbReference>
<evidence type="ECO:0000256" key="1">
    <source>
        <dbReference type="ARBA" id="ARBA00004317"/>
    </source>
</evidence>
<comment type="similarity">
    <text evidence="2">Belongs to the tubulin family.</text>
</comment>
<evidence type="ECO:0000256" key="5">
    <source>
        <dbReference type="ARBA" id="ARBA00022701"/>
    </source>
</evidence>
<dbReference type="InterPro" id="IPR037103">
    <property type="entry name" value="Tubulin/FtsZ-like_C"/>
</dbReference>
<dbReference type="GO" id="GO:0000278">
    <property type="term" value="P:mitotic cell cycle"/>
    <property type="evidence" value="ECO:0007669"/>
    <property type="project" value="UniProtKB-ARBA"/>
</dbReference>
<dbReference type="InterPro" id="IPR000217">
    <property type="entry name" value="Tubulin"/>
</dbReference>
<dbReference type="Pfam" id="PF00091">
    <property type="entry name" value="Tubulin"/>
    <property type="match status" value="1"/>
</dbReference>
<dbReference type="GO" id="GO:0006629">
    <property type="term" value="P:lipid metabolic process"/>
    <property type="evidence" value="ECO:0007669"/>
    <property type="project" value="InterPro"/>
</dbReference>
<evidence type="ECO:0000256" key="7">
    <source>
        <dbReference type="ARBA" id="ARBA00023134"/>
    </source>
</evidence>
<dbReference type="GO" id="GO:0000930">
    <property type="term" value="C:gamma-tubulin complex"/>
    <property type="evidence" value="ECO:0007669"/>
    <property type="project" value="InterPro"/>
</dbReference>
<evidence type="ECO:0000256" key="9">
    <source>
        <dbReference type="ARBA" id="ARBA00033229"/>
    </source>
</evidence>
<dbReference type="SUPFAM" id="SSF55307">
    <property type="entry name" value="Tubulin C-terminal domain-like"/>
    <property type="match status" value="1"/>
</dbReference>
<feature type="domain" description="GP-PDE" evidence="11">
    <location>
        <begin position="61"/>
        <end position="301"/>
    </location>
</feature>
<keyword evidence="5" id="KW-0493">Microtubule</keyword>
<evidence type="ECO:0000256" key="6">
    <source>
        <dbReference type="ARBA" id="ARBA00022741"/>
    </source>
</evidence>
<dbReference type="SMART" id="SM00865">
    <property type="entry name" value="Tubulin_C"/>
    <property type="match status" value="1"/>
</dbReference>
<keyword evidence="8" id="KW-0206">Cytoskeleton</keyword>
<dbReference type="OrthoDB" id="10249382at2759"/>
<keyword evidence="7" id="KW-0342">GTP-binding</keyword>
<evidence type="ECO:0000256" key="2">
    <source>
        <dbReference type="ARBA" id="ARBA00009636"/>
    </source>
</evidence>
<dbReference type="InterPro" id="IPR030395">
    <property type="entry name" value="GP_PDE_dom"/>
</dbReference>
<dbReference type="GO" id="GO:0005525">
    <property type="term" value="F:GTP binding"/>
    <property type="evidence" value="ECO:0007669"/>
    <property type="project" value="UniProtKB-KW"/>
</dbReference>
<comment type="subcellular location">
    <subcellularLocation>
        <location evidence="1">Cytoplasm</location>
        <location evidence="1">Cytoskeleton</location>
        <location evidence="1">Microtubule organizing center</location>
        <location evidence="1">Spindle pole body</location>
    </subcellularLocation>
</comment>
<dbReference type="InterPro" id="IPR036525">
    <property type="entry name" value="Tubulin/FtsZ_GTPase_sf"/>
</dbReference>
<dbReference type="InterPro" id="IPR023123">
    <property type="entry name" value="Tubulin_C"/>
</dbReference>
<feature type="region of interest" description="Disordered" evidence="10">
    <location>
        <begin position="371"/>
        <end position="394"/>
    </location>
</feature>
<dbReference type="EMBL" id="MU006568">
    <property type="protein sequence ID" value="KAF2748718.1"/>
    <property type="molecule type" value="Genomic_DNA"/>
</dbReference>
<reference evidence="12" key="1">
    <citation type="journal article" date="2020" name="Stud. Mycol.">
        <title>101 Dothideomycetes genomes: a test case for predicting lifestyles and emergence of pathogens.</title>
        <authorList>
            <person name="Haridas S."/>
            <person name="Albert R."/>
            <person name="Binder M."/>
            <person name="Bloem J."/>
            <person name="Labutti K."/>
            <person name="Salamov A."/>
            <person name="Andreopoulos B."/>
            <person name="Baker S."/>
            <person name="Barry K."/>
            <person name="Bills G."/>
            <person name="Bluhm B."/>
            <person name="Cannon C."/>
            <person name="Castanera R."/>
            <person name="Culley D."/>
            <person name="Daum C."/>
            <person name="Ezra D."/>
            <person name="Gonzalez J."/>
            <person name="Henrissat B."/>
            <person name="Kuo A."/>
            <person name="Liang C."/>
            <person name="Lipzen A."/>
            <person name="Lutzoni F."/>
            <person name="Magnuson J."/>
            <person name="Mondo S."/>
            <person name="Nolan M."/>
            <person name="Ohm R."/>
            <person name="Pangilinan J."/>
            <person name="Park H.-J."/>
            <person name="Ramirez L."/>
            <person name="Alfaro M."/>
            <person name="Sun H."/>
            <person name="Tritt A."/>
            <person name="Yoshinaga Y."/>
            <person name="Zwiers L.-H."/>
            <person name="Turgeon B."/>
            <person name="Goodwin S."/>
            <person name="Spatafora J."/>
            <person name="Crous P."/>
            <person name="Grigoriev I."/>
        </authorList>
    </citation>
    <scope>NUCLEOTIDE SEQUENCE</scope>
    <source>
        <strain evidence="12">CBS 119925</strain>
    </source>
</reference>
<name>A0A6A6VDR3_9PLEO</name>
<dbReference type="PRINTS" id="PR01161">
    <property type="entry name" value="TUBULIN"/>
</dbReference>
<dbReference type="AlphaFoldDB" id="A0A6A6VDR3"/>
<evidence type="ECO:0000259" key="11">
    <source>
        <dbReference type="PROSITE" id="PS51704"/>
    </source>
</evidence>
<dbReference type="Gene3D" id="3.20.20.190">
    <property type="entry name" value="Phosphatidylinositol (PI) phosphodiesterase"/>
    <property type="match status" value="1"/>
</dbReference>
<evidence type="ECO:0000256" key="10">
    <source>
        <dbReference type="SAM" id="MobiDB-lite"/>
    </source>
</evidence>
<keyword evidence="4" id="KW-0963">Cytoplasm</keyword>
<proteinExistence type="inferred from homology"/>
<keyword evidence="13" id="KW-1185">Reference proteome</keyword>
<evidence type="ECO:0000256" key="8">
    <source>
        <dbReference type="ARBA" id="ARBA00023212"/>
    </source>
</evidence>
<feature type="compositionally biased region" description="Basic and acidic residues" evidence="10">
    <location>
        <begin position="845"/>
        <end position="859"/>
    </location>
</feature>
<evidence type="ECO:0000313" key="12">
    <source>
        <dbReference type="EMBL" id="KAF2748718.1"/>
    </source>
</evidence>
<accession>A0A6A6VDR3</accession>
<dbReference type="Gene3D" id="3.40.50.1440">
    <property type="entry name" value="Tubulin/FtsZ, GTPase domain"/>
    <property type="match status" value="1"/>
</dbReference>
<dbReference type="InterPro" id="IPR002454">
    <property type="entry name" value="Gamma_tubulin"/>
</dbReference>
<dbReference type="Pfam" id="PF03953">
    <property type="entry name" value="Tubulin_C"/>
    <property type="match status" value="1"/>
</dbReference>
<dbReference type="PROSITE" id="PS51704">
    <property type="entry name" value="GP_PDE"/>
    <property type="match status" value="1"/>
</dbReference>
<sequence>MVPSRPRDAPDLIPTPLKENVAQPVFENATSELQPLLASKPDFPNPTFAFARKDVSGRRLPQAIAHRGYKAKYPENTMGAFKGAVDVGADAVETDVHISRDNVVVLSHDKDLKRCFGREEEIVNCDYEFLSQLKTLKEPHESMPRLVDLLEYVAQPGLEDIWVLLDIKLDNDPEAIMRLIGETIRSVPPSTRPWSSRIVLGIWAAKYLSLCAQHLPGFPITYIGFSIANASAFLKVPNVSFNLLQACLMTPWGRNFIREAHSDKRPVFAWTVNDEPLMKWDIRHQLDGVITDDPRLFLEVRKGWHEGTRAKVGLLLWANVLRLNLMVWFFARVYRTKFGVEEAKSFGRSLIRPPSVNVDISLDYIAVPKAQAPPENPRRAKHPRNASTRAPQPHAANMPREIITIQAGQCGNSVGQQFWQQLCVEHGINADGNLSDTATLGGDRKDVFFYQSDDTRYIPRAILLDLEPRVLHSIQNSSYGNIYNPENFYIHKDGTGAGNNWATGYHMGEQVQDEVLDMIDREADGSDSLEGFMLLHSIAGGTGSGLGSFMLERLNDRFPKKLIQTYTVFPNTQDPDIVVQPYNSLLSMKRLTQNADSVVVLDNGALSRIAADRLHVQNPSFQQTNQLVSTVMSASTTTLRYPGYMHNDLVGIVASLIPTPRCHFLMTSYTPFSGENVEQAKTVRKTTVLDVMRRLLQPKNRMVSTNPTKKSCYMSILNIIQGEADPTDVHKSLLRIRERRLATFIPWGPASIQVALTRKSPYVPSSHRVSGLMLANHTGIATLFKRIVSQYNALRKRNAFLESYKREPMFEKTLEEFDDAKEVVQGLIAEYEDAENEDYLSRGNGEGEPKGEVGDKRVG</sequence>
<dbReference type="FunFam" id="1.10.287.600:FF:000004">
    <property type="entry name" value="Tubulin gamma chain"/>
    <property type="match status" value="1"/>
</dbReference>
<dbReference type="CDD" id="cd08570">
    <property type="entry name" value="GDPD_YPL206cp_fungi"/>
    <property type="match status" value="1"/>
</dbReference>
<dbReference type="GO" id="GO:0031122">
    <property type="term" value="P:cytoplasmic microtubule organization"/>
    <property type="evidence" value="ECO:0007669"/>
    <property type="project" value="InterPro"/>
</dbReference>
<dbReference type="Proteomes" id="UP000799440">
    <property type="component" value="Unassembled WGS sequence"/>
</dbReference>
<dbReference type="InterPro" id="IPR017975">
    <property type="entry name" value="Tubulin_CS"/>
</dbReference>
<keyword evidence="6" id="KW-0547">Nucleotide-binding</keyword>
<gene>
    <name evidence="12" type="ORF">M011DRAFT_457441</name>
</gene>
<organism evidence="12 13">
    <name type="scientific">Sporormia fimetaria CBS 119925</name>
    <dbReference type="NCBI Taxonomy" id="1340428"/>
    <lineage>
        <taxon>Eukaryota</taxon>
        <taxon>Fungi</taxon>
        <taxon>Dikarya</taxon>
        <taxon>Ascomycota</taxon>
        <taxon>Pezizomycotina</taxon>
        <taxon>Dothideomycetes</taxon>
        <taxon>Pleosporomycetidae</taxon>
        <taxon>Pleosporales</taxon>
        <taxon>Sporormiaceae</taxon>
        <taxon>Sporormia</taxon>
    </lineage>
</organism>
<dbReference type="InterPro" id="IPR008280">
    <property type="entry name" value="Tub_FtsZ_C"/>
</dbReference>
<protein>
    <recommendedName>
        <fullName evidence="3">Tubulin gamma chain</fullName>
    </recommendedName>
    <alternativeName>
        <fullName evidence="9">Gamma-tubulin</fullName>
    </alternativeName>
</protein>
<evidence type="ECO:0000256" key="3">
    <source>
        <dbReference type="ARBA" id="ARBA00018848"/>
    </source>
</evidence>
<dbReference type="Pfam" id="PF03009">
    <property type="entry name" value="GDPD"/>
    <property type="match status" value="1"/>
</dbReference>
<evidence type="ECO:0000256" key="4">
    <source>
        <dbReference type="ARBA" id="ARBA00022490"/>
    </source>
</evidence>
<dbReference type="InterPro" id="IPR018316">
    <property type="entry name" value="Tubulin/FtsZ_2-layer-sand-dom"/>
</dbReference>
<dbReference type="PANTHER" id="PTHR11588">
    <property type="entry name" value="TUBULIN"/>
    <property type="match status" value="1"/>
</dbReference>
<feature type="region of interest" description="Disordered" evidence="10">
    <location>
        <begin position="835"/>
        <end position="859"/>
    </location>
</feature>
<dbReference type="Gene3D" id="3.30.1330.20">
    <property type="entry name" value="Tubulin/FtsZ, C-terminal domain"/>
    <property type="match status" value="1"/>
</dbReference>
<dbReference type="InterPro" id="IPR017946">
    <property type="entry name" value="PLC-like_Pdiesterase_TIM-brl"/>
</dbReference>